<keyword evidence="1" id="KW-0732">Signal</keyword>
<proteinExistence type="predicted"/>
<sequence length="270" mass="28983">MKGFVSRSLALFGATLAAAAPAGGTAMSETMHANYRVSLIGVPIGVAVANAYVAQSHYKVALNVRLTGVAAWIASLRMALASSGSYQDGELSPSGYATIASNSRETRTLRMAMSERAVRQIQYSPPWYDENNPDRVPLTEASKHNIIDPLSAFIMPAPAGESAVGPAACNRRVPVFDGYTRFDIALSYVEVKEISTRGYSGPVTVCAARYIPIAGHKPDNKSTQFMANNKDMNIWLAPVPHMPLVVPYRVSLMTMAGTAVIEASELRFAP</sequence>
<dbReference type="Pfam" id="PF11306">
    <property type="entry name" value="DUF3108"/>
    <property type="match status" value="1"/>
</dbReference>
<name>A0ABS9Z400_9HYPH</name>
<evidence type="ECO:0000256" key="1">
    <source>
        <dbReference type="SAM" id="SignalP"/>
    </source>
</evidence>
<dbReference type="InterPro" id="IPR021457">
    <property type="entry name" value="DUF3108"/>
</dbReference>
<evidence type="ECO:0000313" key="3">
    <source>
        <dbReference type="Proteomes" id="UP001139104"/>
    </source>
</evidence>
<evidence type="ECO:0000313" key="2">
    <source>
        <dbReference type="EMBL" id="MCI4681902.1"/>
    </source>
</evidence>
<dbReference type="Proteomes" id="UP001139104">
    <property type="component" value="Unassembled WGS sequence"/>
</dbReference>
<gene>
    <name evidence="2" type="ORF">K2U94_03845</name>
</gene>
<comment type="caution">
    <text evidence="2">The sequence shown here is derived from an EMBL/GenBank/DDBJ whole genome shotgun (WGS) entry which is preliminary data.</text>
</comment>
<dbReference type="RefSeq" id="WP_243065942.1">
    <property type="nucleotide sequence ID" value="NZ_JAIVFK010000003.1"/>
</dbReference>
<organism evidence="2 3">
    <name type="scientific">Candidatus Rhodoblastus alkanivorans</name>
    <dbReference type="NCBI Taxonomy" id="2954117"/>
    <lineage>
        <taxon>Bacteria</taxon>
        <taxon>Pseudomonadati</taxon>
        <taxon>Pseudomonadota</taxon>
        <taxon>Alphaproteobacteria</taxon>
        <taxon>Hyphomicrobiales</taxon>
        <taxon>Rhodoblastaceae</taxon>
        <taxon>Rhodoblastus</taxon>
    </lineage>
</organism>
<accession>A0ABS9Z400</accession>
<dbReference type="EMBL" id="JAIVFP010000001">
    <property type="protein sequence ID" value="MCI4681902.1"/>
    <property type="molecule type" value="Genomic_DNA"/>
</dbReference>
<keyword evidence="3" id="KW-1185">Reference proteome</keyword>
<protein>
    <submittedName>
        <fullName evidence="2">DUF3108 domain-containing protein</fullName>
    </submittedName>
</protein>
<feature type="signal peptide" evidence="1">
    <location>
        <begin position="1"/>
        <end position="19"/>
    </location>
</feature>
<feature type="chain" id="PRO_5047017718" evidence="1">
    <location>
        <begin position="20"/>
        <end position="270"/>
    </location>
</feature>
<reference evidence="2" key="1">
    <citation type="journal article" date="2022" name="ISME J.">
        <title>Identification of active gaseous-alkane degraders at natural gas seeps.</title>
        <authorList>
            <person name="Farhan Ul Haque M."/>
            <person name="Hernandez M."/>
            <person name="Crombie A.T."/>
            <person name="Murrell J.C."/>
        </authorList>
    </citation>
    <scope>NUCLEOTIDE SEQUENCE</scope>
    <source>
        <strain evidence="2">PC2</strain>
    </source>
</reference>